<sequence length="88" mass="9522">MLGGKLPVAAAAAAAAAGGEPGARHDRGKATAAMPVQDFLDQGLGGAQLPRKQQDRKEREKQKRQKGQSTHAEWKPESWMVLRQQYDG</sequence>
<evidence type="ECO:0000313" key="3">
    <source>
        <dbReference type="Proteomes" id="UP000054498"/>
    </source>
</evidence>
<dbReference type="RefSeq" id="XP_013892482.1">
    <property type="nucleotide sequence ID" value="XM_014037028.1"/>
</dbReference>
<proteinExistence type="predicted"/>
<name>A0A0D2J051_9CHLO</name>
<accession>A0A0D2J051</accession>
<keyword evidence="3" id="KW-1185">Reference proteome</keyword>
<dbReference type="EMBL" id="KK104755">
    <property type="protein sequence ID" value="KIY93462.1"/>
    <property type="molecule type" value="Genomic_DNA"/>
</dbReference>
<dbReference type="PANTHER" id="PTHR35321:SF1">
    <property type="entry name" value="OS02G0753200 PROTEIN"/>
    <property type="match status" value="1"/>
</dbReference>
<reference evidence="2 3" key="1">
    <citation type="journal article" date="2013" name="BMC Genomics">
        <title>Reconstruction of the lipid metabolism for the microalga Monoraphidium neglectum from its genome sequence reveals characteristics suitable for biofuel production.</title>
        <authorList>
            <person name="Bogen C."/>
            <person name="Al-Dilaimi A."/>
            <person name="Albersmeier A."/>
            <person name="Wichmann J."/>
            <person name="Grundmann M."/>
            <person name="Rupp O."/>
            <person name="Lauersen K.J."/>
            <person name="Blifernez-Klassen O."/>
            <person name="Kalinowski J."/>
            <person name="Goesmann A."/>
            <person name="Mussgnug J.H."/>
            <person name="Kruse O."/>
        </authorList>
    </citation>
    <scope>NUCLEOTIDE SEQUENCE [LARGE SCALE GENOMIC DNA]</scope>
    <source>
        <strain evidence="2 3">SAG 48.87</strain>
    </source>
</reference>
<feature type="region of interest" description="Disordered" evidence="1">
    <location>
        <begin position="1"/>
        <end position="77"/>
    </location>
</feature>
<feature type="compositionally biased region" description="Basic and acidic residues" evidence="1">
    <location>
        <begin position="52"/>
        <end position="61"/>
    </location>
</feature>
<evidence type="ECO:0000256" key="1">
    <source>
        <dbReference type="SAM" id="MobiDB-lite"/>
    </source>
</evidence>
<gene>
    <name evidence="2" type="ORF">MNEG_14500</name>
</gene>
<dbReference type="AlphaFoldDB" id="A0A0D2J051"/>
<dbReference type="Proteomes" id="UP000054498">
    <property type="component" value="Unassembled WGS sequence"/>
</dbReference>
<dbReference type="KEGG" id="mng:MNEG_14500"/>
<dbReference type="PANTHER" id="PTHR35321">
    <property type="entry name" value="OS02G0753200 PROTEIN"/>
    <property type="match status" value="1"/>
</dbReference>
<evidence type="ECO:0000313" key="2">
    <source>
        <dbReference type="EMBL" id="KIY93462.1"/>
    </source>
</evidence>
<protein>
    <submittedName>
        <fullName evidence="2">Uncharacterized protein</fullName>
    </submittedName>
</protein>
<dbReference type="OrthoDB" id="543560at2759"/>
<dbReference type="GeneID" id="25732069"/>
<organism evidence="2 3">
    <name type="scientific">Monoraphidium neglectum</name>
    <dbReference type="NCBI Taxonomy" id="145388"/>
    <lineage>
        <taxon>Eukaryota</taxon>
        <taxon>Viridiplantae</taxon>
        <taxon>Chlorophyta</taxon>
        <taxon>core chlorophytes</taxon>
        <taxon>Chlorophyceae</taxon>
        <taxon>CS clade</taxon>
        <taxon>Sphaeropleales</taxon>
        <taxon>Selenastraceae</taxon>
        <taxon>Monoraphidium</taxon>
    </lineage>
</organism>
<dbReference type="InterPro" id="IPR040306">
    <property type="entry name" value="Os02g0753200-like"/>
</dbReference>